<evidence type="ECO:0000313" key="1">
    <source>
        <dbReference type="EMBL" id="KIK60774.1"/>
    </source>
</evidence>
<gene>
    <name evidence="1" type="ORF">GYMLUDRAFT_595496</name>
</gene>
<dbReference type="Proteomes" id="UP000053593">
    <property type="component" value="Unassembled WGS sequence"/>
</dbReference>
<accession>A0A0D0CE38</accession>
<dbReference type="HOGENOM" id="CLU_2654743_0_0_1"/>
<organism evidence="1 2">
    <name type="scientific">Collybiopsis luxurians FD-317 M1</name>
    <dbReference type="NCBI Taxonomy" id="944289"/>
    <lineage>
        <taxon>Eukaryota</taxon>
        <taxon>Fungi</taxon>
        <taxon>Dikarya</taxon>
        <taxon>Basidiomycota</taxon>
        <taxon>Agaricomycotina</taxon>
        <taxon>Agaricomycetes</taxon>
        <taxon>Agaricomycetidae</taxon>
        <taxon>Agaricales</taxon>
        <taxon>Marasmiineae</taxon>
        <taxon>Omphalotaceae</taxon>
        <taxon>Collybiopsis</taxon>
        <taxon>Collybiopsis luxurians</taxon>
    </lineage>
</organism>
<keyword evidence="2" id="KW-1185">Reference proteome</keyword>
<sequence>MTCKRISWKTGYSSSERTAAMEMVVVVYDNISRIAYTQRTAVCVLTTGAKAPALDGCVFGIGKHGRRVHGGCNIGV</sequence>
<evidence type="ECO:0000313" key="2">
    <source>
        <dbReference type="Proteomes" id="UP000053593"/>
    </source>
</evidence>
<protein>
    <submittedName>
        <fullName evidence="1">Uncharacterized protein</fullName>
    </submittedName>
</protein>
<dbReference type="EMBL" id="KN834773">
    <property type="protein sequence ID" value="KIK60774.1"/>
    <property type="molecule type" value="Genomic_DNA"/>
</dbReference>
<reference evidence="1 2" key="1">
    <citation type="submission" date="2014-04" db="EMBL/GenBank/DDBJ databases">
        <title>Evolutionary Origins and Diversification of the Mycorrhizal Mutualists.</title>
        <authorList>
            <consortium name="DOE Joint Genome Institute"/>
            <consortium name="Mycorrhizal Genomics Consortium"/>
            <person name="Kohler A."/>
            <person name="Kuo A."/>
            <person name="Nagy L.G."/>
            <person name="Floudas D."/>
            <person name="Copeland A."/>
            <person name="Barry K.W."/>
            <person name="Cichocki N."/>
            <person name="Veneault-Fourrey C."/>
            <person name="LaButti K."/>
            <person name="Lindquist E.A."/>
            <person name="Lipzen A."/>
            <person name="Lundell T."/>
            <person name="Morin E."/>
            <person name="Murat C."/>
            <person name="Riley R."/>
            <person name="Ohm R."/>
            <person name="Sun H."/>
            <person name="Tunlid A."/>
            <person name="Henrissat B."/>
            <person name="Grigoriev I.V."/>
            <person name="Hibbett D.S."/>
            <person name="Martin F."/>
        </authorList>
    </citation>
    <scope>NUCLEOTIDE SEQUENCE [LARGE SCALE GENOMIC DNA]</scope>
    <source>
        <strain evidence="1 2">FD-317 M1</strain>
    </source>
</reference>
<proteinExistence type="predicted"/>
<name>A0A0D0CE38_9AGAR</name>
<dbReference type="AlphaFoldDB" id="A0A0D0CE38"/>